<protein>
    <recommendedName>
        <fullName evidence="5">DUF3857 domain-containing protein</fullName>
    </recommendedName>
</protein>
<organism evidence="3 4">
    <name type="scientific">Sphingobacterium corticibacter</name>
    <dbReference type="NCBI Taxonomy" id="2171749"/>
    <lineage>
        <taxon>Bacteria</taxon>
        <taxon>Pseudomonadati</taxon>
        <taxon>Bacteroidota</taxon>
        <taxon>Sphingobacteriia</taxon>
        <taxon>Sphingobacteriales</taxon>
        <taxon>Sphingobacteriaceae</taxon>
        <taxon>Sphingobacterium</taxon>
    </lineage>
</organism>
<dbReference type="Gene3D" id="2.60.40.3140">
    <property type="match status" value="1"/>
</dbReference>
<dbReference type="Gene3D" id="2.60.120.1130">
    <property type="match status" value="1"/>
</dbReference>
<dbReference type="SUPFAM" id="SSF54001">
    <property type="entry name" value="Cysteine proteinases"/>
    <property type="match status" value="1"/>
</dbReference>
<keyword evidence="4" id="KW-1185">Reference proteome</keyword>
<dbReference type="InterPro" id="IPR038765">
    <property type="entry name" value="Papain-like_cys_pep_sf"/>
</dbReference>
<dbReference type="Pfam" id="PF12969">
    <property type="entry name" value="DUF3857"/>
    <property type="match status" value="1"/>
</dbReference>
<gene>
    <name evidence="3" type="ORF">DC487_10725</name>
</gene>
<evidence type="ECO:0008006" key="5">
    <source>
        <dbReference type="Google" id="ProtNLM"/>
    </source>
</evidence>
<dbReference type="InterPro" id="IPR024618">
    <property type="entry name" value="DUF3857"/>
</dbReference>
<evidence type="ECO:0000259" key="2">
    <source>
        <dbReference type="Pfam" id="PF12969"/>
    </source>
</evidence>
<dbReference type="InterPro" id="IPR002931">
    <property type="entry name" value="Transglutaminase-like"/>
</dbReference>
<dbReference type="OrthoDB" id="8595007at2"/>
<accession>A0A2T8HJ97</accession>
<evidence type="ECO:0000259" key="1">
    <source>
        <dbReference type="Pfam" id="PF01841"/>
    </source>
</evidence>
<evidence type="ECO:0000313" key="3">
    <source>
        <dbReference type="EMBL" id="PVH25382.1"/>
    </source>
</evidence>
<dbReference type="EMBL" id="QDKG01000003">
    <property type="protein sequence ID" value="PVH25382.1"/>
    <property type="molecule type" value="Genomic_DNA"/>
</dbReference>
<proteinExistence type="predicted"/>
<feature type="domain" description="Transglutaminase-like" evidence="1">
    <location>
        <begin position="273"/>
        <end position="376"/>
    </location>
</feature>
<dbReference type="Proteomes" id="UP000245627">
    <property type="component" value="Unassembled WGS sequence"/>
</dbReference>
<dbReference type="Pfam" id="PF01841">
    <property type="entry name" value="Transglut_core"/>
    <property type="match status" value="1"/>
</dbReference>
<comment type="caution">
    <text evidence="3">The sequence shown here is derived from an EMBL/GenBank/DDBJ whole genome shotgun (WGS) entry which is preliminary data.</text>
</comment>
<feature type="domain" description="DUF3857" evidence="2">
    <location>
        <begin position="54"/>
        <end position="213"/>
    </location>
</feature>
<evidence type="ECO:0000313" key="4">
    <source>
        <dbReference type="Proteomes" id="UP000245627"/>
    </source>
</evidence>
<dbReference type="AlphaFoldDB" id="A0A2T8HJ97"/>
<name>A0A2T8HJ97_9SPHI</name>
<dbReference type="RefSeq" id="WP_116775967.1">
    <property type="nucleotide sequence ID" value="NZ_QDKG01000003.1"/>
</dbReference>
<sequence>MKVFLWFSIFLWSISAVISQDHSAEHISAALKNRAHAVIRDSKTVIDMRSANNVSISIQKTITVLNKNGDKYGTLGLFYDKNTSIKSAKGEIYDEFGRLVTKISLNNFKDESAVNDFSLFEDSRVKYYMPQINSYPYTVVYSYEIRNKQNLIIPEWNPVPGFDVAVEKSSYQFVCNPTDEIRVHSRNYVGTPEEATLEKQKSWTWQIENVPAVRHEIYAPNPDTYFTSIKVAPKNFSYYNFKGVYEDWQGLGQLCYDYLLKDKRILSPETIQTIKKLVENDTDDKEKAKKIYDHFQKKTRYISVQIGIGGFQPIKASEVDRLGYGDCKALVNYMQALLEVADIPSYYCIVEAGDEKTDLIPSFASMEQGNHAILCLPLANDTTWLECTSQDAPFGYLGSFTDDRWVFAYTKDGGKMLKTPKFGAETSTQAREAMLTLSKNGKISGDLTTYFQGAQFDNHFSLIKKTPIEKERQLKHLYDINNIEFTSVDLAANNDIPLFTEKLGVNIENYGSVTDNRISFFPNLFNVQRTIPSVRNRSLSFEIKRGYTDIDSIYFTLDGEIVPIFLPKQVKIESKFGNYELIAKLVDGKLFYYRKLVIQDGVFPPEDYELYESFMQEVATNDKLRLTLNLGK</sequence>
<dbReference type="Gene3D" id="3.10.620.30">
    <property type="match status" value="1"/>
</dbReference>
<reference evidence="3 4" key="1">
    <citation type="submission" date="2018-04" db="EMBL/GenBank/DDBJ databases">
        <title>Sphingobacterium cortibacter sp. nov.</title>
        <authorList>
            <person name="Li Y."/>
        </authorList>
    </citation>
    <scope>NUCLEOTIDE SEQUENCE [LARGE SCALE GENOMIC DNA]</scope>
    <source>
        <strain evidence="3 4">2c-3</strain>
    </source>
</reference>